<evidence type="ECO:0000256" key="2">
    <source>
        <dbReference type="ARBA" id="ARBA00023141"/>
    </source>
</evidence>
<dbReference type="Pfam" id="PF08501">
    <property type="entry name" value="Shikimate_dh_N"/>
    <property type="match status" value="1"/>
</dbReference>
<accession>A0A6J4MC65</accession>
<dbReference type="NCBIfam" id="NF001311">
    <property type="entry name" value="PRK00258.1-3"/>
    <property type="match status" value="1"/>
</dbReference>
<dbReference type="AlphaFoldDB" id="A0A6J4MC65"/>
<gene>
    <name evidence="4" type="ORF">AVDCRST_MAG29-2576</name>
</gene>
<dbReference type="SUPFAM" id="SSF53223">
    <property type="entry name" value="Aminoacid dehydrogenase-like, N-terminal domain"/>
    <property type="match status" value="1"/>
</dbReference>
<sequence>MAARTVRRCGVLGSPIAHSLSPAMHRAAYTLLGLPWHYGARDVDAAGLPELLAGLDESWRGLSLTMPLKRAAVPLCDALSPTARRVGAVNTVLLADGLRHGDNTDVPGFVAALAERGVREVTSAVVLGAGATAVSAAAALSDLGLQHLHLAVREESRAETACEVVSSWGVRVSVGSLSAVDAVAADVLVSTVPAPAAADSTALLQDVATVFDVVYDPWPTPLSQAAEDRGSVVLDGLDLLAHQAALQVLAMTGLGVGVDVLRRAARTELAQRHNA</sequence>
<evidence type="ECO:0000259" key="3">
    <source>
        <dbReference type="Pfam" id="PF08501"/>
    </source>
</evidence>
<comment type="pathway">
    <text evidence="1">Metabolic intermediate biosynthesis; chorismate biosynthesis; chorismate from D-erythrose 4-phosphate and phosphoenolpyruvate: step 4/7.</text>
</comment>
<keyword evidence="2" id="KW-0057">Aromatic amino acid biosynthesis</keyword>
<dbReference type="Gene3D" id="3.40.50.10860">
    <property type="entry name" value="Leucine Dehydrogenase, chain A, domain 1"/>
    <property type="match status" value="1"/>
</dbReference>
<dbReference type="GO" id="GO:0005829">
    <property type="term" value="C:cytosol"/>
    <property type="evidence" value="ECO:0007669"/>
    <property type="project" value="TreeGrafter"/>
</dbReference>
<dbReference type="PANTHER" id="PTHR21089">
    <property type="entry name" value="SHIKIMATE DEHYDROGENASE"/>
    <property type="match status" value="1"/>
</dbReference>
<dbReference type="InterPro" id="IPR046346">
    <property type="entry name" value="Aminoacid_DH-like_N_sf"/>
</dbReference>
<dbReference type="Gene3D" id="3.40.50.720">
    <property type="entry name" value="NAD(P)-binding Rossmann-like Domain"/>
    <property type="match status" value="1"/>
</dbReference>
<dbReference type="PANTHER" id="PTHR21089:SF1">
    <property type="entry name" value="BIFUNCTIONAL 3-DEHYDROQUINATE DEHYDRATASE_SHIKIMATE DEHYDROGENASE, CHLOROPLASTIC"/>
    <property type="match status" value="1"/>
</dbReference>
<dbReference type="GO" id="GO:0004764">
    <property type="term" value="F:shikimate 3-dehydrogenase (NADP+) activity"/>
    <property type="evidence" value="ECO:0007669"/>
    <property type="project" value="UniProtKB-EC"/>
</dbReference>
<evidence type="ECO:0000313" key="4">
    <source>
        <dbReference type="EMBL" id="CAA9355786.1"/>
    </source>
</evidence>
<keyword evidence="4" id="KW-0560">Oxidoreductase</keyword>
<feature type="domain" description="Shikimate dehydrogenase substrate binding N-terminal" evidence="3">
    <location>
        <begin position="11"/>
        <end position="92"/>
    </location>
</feature>
<reference evidence="4" key="1">
    <citation type="submission" date="2020-02" db="EMBL/GenBank/DDBJ databases">
        <authorList>
            <person name="Meier V. D."/>
        </authorList>
    </citation>
    <scope>NUCLEOTIDE SEQUENCE</scope>
    <source>
        <strain evidence="4">AVDCRST_MAG29</strain>
    </source>
</reference>
<dbReference type="SUPFAM" id="SSF51735">
    <property type="entry name" value="NAD(P)-binding Rossmann-fold domains"/>
    <property type="match status" value="1"/>
</dbReference>
<dbReference type="GO" id="GO:0009423">
    <property type="term" value="P:chorismate biosynthetic process"/>
    <property type="evidence" value="ECO:0007669"/>
    <property type="project" value="TreeGrafter"/>
</dbReference>
<proteinExistence type="predicted"/>
<dbReference type="EMBL" id="CADCUG010000147">
    <property type="protein sequence ID" value="CAA9355786.1"/>
    <property type="molecule type" value="Genomic_DNA"/>
</dbReference>
<protein>
    <submittedName>
        <fullName evidence="4">Shikimate 5-dehydrogenase I alpha</fullName>
        <ecNumber evidence="4">1.1.1.25</ecNumber>
    </submittedName>
</protein>
<dbReference type="GO" id="GO:0009073">
    <property type="term" value="P:aromatic amino acid family biosynthetic process"/>
    <property type="evidence" value="ECO:0007669"/>
    <property type="project" value="UniProtKB-KW"/>
</dbReference>
<dbReference type="GO" id="GO:0050661">
    <property type="term" value="F:NADP binding"/>
    <property type="evidence" value="ECO:0007669"/>
    <property type="project" value="TreeGrafter"/>
</dbReference>
<dbReference type="InterPro" id="IPR036291">
    <property type="entry name" value="NAD(P)-bd_dom_sf"/>
</dbReference>
<name>A0A6J4MC65_9ACTN</name>
<dbReference type="EC" id="1.1.1.25" evidence="4"/>
<dbReference type="InterPro" id="IPR022893">
    <property type="entry name" value="Shikimate_DH_fam"/>
</dbReference>
<keyword evidence="2" id="KW-0028">Amino-acid biosynthesis</keyword>
<evidence type="ECO:0000256" key="1">
    <source>
        <dbReference type="ARBA" id="ARBA00004871"/>
    </source>
</evidence>
<dbReference type="InterPro" id="IPR013708">
    <property type="entry name" value="Shikimate_DH-bd_N"/>
</dbReference>
<dbReference type="GO" id="GO:0019632">
    <property type="term" value="P:shikimate metabolic process"/>
    <property type="evidence" value="ECO:0007669"/>
    <property type="project" value="TreeGrafter"/>
</dbReference>
<organism evidence="4">
    <name type="scientific">uncultured Nocardioidaceae bacterium</name>
    <dbReference type="NCBI Taxonomy" id="253824"/>
    <lineage>
        <taxon>Bacteria</taxon>
        <taxon>Bacillati</taxon>
        <taxon>Actinomycetota</taxon>
        <taxon>Actinomycetes</taxon>
        <taxon>Propionibacteriales</taxon>
        <taxon>Nocardioidaceae</taxon>
        <taxon>environmental samples</taxon>
    </lineage>
</organism>